<sequence>MHLTASLALAAIVSLASADHDCSDSAPPTYPEATDYNTAFIPFANPPFPSIKSTPSFSISITTEWNVNKKPKYIRSAGMDTGSTGVMIGGGLLGFSDATPLDKSRPGNEYLSSSGRLWSGYWIDADVTFYMKEKDDKGKRKRVVSHIPILAVQESCICFYFKEHGNCPDDQKQNITMWPSDIHYIGVGFGRGSDEQPQALPNKVAFVNVGHIKGEEVEDIHQGYILSQTGVQVGLTQDKVADFKKTKLSVRTGSTAPDWAMADMSIRINDSPYNHGKALFDTGIPQSYVAVYDDIQSHVKTEASQSLKNGPQVLVPGSVVEVLIPDEKNPIANYTVTVTSNPQGMEPPGYVMEKPPAPTSTTGPFINTGRMFYEGFDAMLDSDCGWFGLRQH</sequence>
<dbReference type="GeneID" id="62158058"/>
<keyword evidence="3" id="KW-1185">Reference proteome</keyword>
<reference evidence="2" key="1">
    <citation type="submission" date="2020-03" db="EMBL/GenBank/DDBJ databases">
        <authorList>
            <person name="He L."/>
        </authorList>
    </citation>
    <scope>NUCLEOTIDE SEQUENCE</scope>
    <source>
        <strain evidence="2">CkLH20</strain>
    </source>
</reference>
<evidence type="ECO:0000313" key="3">
    <source>
        <dbReference type="Proteomes" id="UP000781932"/>
    </source>
</evidence>
<accession>A0A9P6IGR4</accession>
<feature type="chain" id="PRO_5040439686" evidence="1">
    <location>
        <begin position="19"/>
        <end position="392"/>
    </location>
</feature>
<dbReference type="Proteomes" id="UP000781932">
    <property type="component" value="Unassembled WGS sequence"/>
</dbReference>
<organism evidence="2 3">
    <name type="scientific">Colletotrichum karsti</name>
    <dbReference type="NCBI Taxonomy" id="1095194"/>
    <lineage>
        <taxon>Eukaryota</taxon>
        <taxon>Fungi</taxon>
        <taxon>Dikarya</taxon>
        <taxon>Ascomycota</taxon>
        <taxon>Pezizomycotina</taxon>
        <taxon>Sordariomycetes</taxon>
        <taxon>Hypocreomycetidae</taxon>
        <taxon>Glomerellales</taxon>
        <taxon>Glomerellaceae</taxon>
        <taxon>Colletotrichum</taxon>
        <taxon>Colletotrichum boninense species complex</taxon>
    </lineage>
</organism>
<dbReference type="RefSeq" id="XP_038749772.1">
    <property type="nucleotide sequence ID" value="XM_038884984.1"/>
</dbReference>
<evidence type="ECO:0000256" key="1">
    <source>
        <dbReference type="SAM" id="SignalP"/>
    </source>
</evidence>
<gene>
    <name evidence="2" type="ORF">CkaCkLH20_02265</name>
</gene>
<feature type="signal peptide" evidence="1">
    <location>
        <begin position="1"/>
        <end position="18"/>
    </location>
</feature>
<dbReference type="OrthoDB" id="5291209at2759"/>
<reference evidence="2" key="2">
    <citation type="submission" date="2020-11" db="EMBL/GenBank/DDBJ databases">
        <title>Whole genome sequencing of Colletotrichum sp.</title>
        <authorList>
            <person name="Li H."/>
        </authorList>
    </citation>
    <scope>NUCLEOTIDE SEQUENCE</scope>
    <source>
        <strain evidence="2">CkLH20</strain>
    </source>
</reference>
<protein>
    <submittedName>
        <fullName evidence="2">Adhesin aida-i</fullName>
    </submittedName>
</protein>
<comment type="caution">
    <text evidence="2">The sequence shown here is derived from an EMBL/GenBank/DDBJ whole genome shotgun (WGS) entry which is preliminary data.</text>
</comment>
<proteinExistence type="predicted"/>
<name>A0A9P6IGR4_9PEZI</name>
<dbReference type="EMBL" id="JAATWM020000005">
    <property type="protein sequence ID" value="KAF9880311.1"/>
    <property type="molecule type" value="Genomic_DNA"/>
</dbReference>
<keyword evidence="1" id="KW-0732">Signal</keyword>
<evidence type="ECO:0000313" key="2">
    <source>
        <dbReference type="EMBL" id="KAF9880311.1"/>
    </source>
</evidence>
<dbReference type="AlphaFoldDB" id="A0A9P6IGR4"/>